<dbReference type="GO" id="GO:0005886">
    <property type="term" value="C:plasma membrane"/>
    <property type="evidence" value="ECO:0007669"/>
    <property type="project" value="UniProtKB-SubCell"/>
</dbReference>
<evidence type="ECO:0000256" key="7">
    <source>
        <dbReference type="SAM" id="Phobius"/>
    </source>
</evidence>
<sequence length="469" mass="53794">MQEHTQLSQKQINDELLRDVLTVPKWWLPAVVGLGILVATGLGAFSYMVYHGVGVTGLNRPVFWGFFIANFVFWIGISHAGIMISAILRLTQAEWRRPVTRAAEVMTVFSLIAALHTPLFHVGRPWRVLYWIFPYDFDRGIWPNIRSPFVWDPSAVGTYLIASSLFVFVCLLPDIAILRDRAKGLFVKRIYAFLCLGFRGTPRQWKLQTVAGILLSALVLPVFVSVHSIVSWDFAVLVGVEGWHSTIFAPYFIIGAIHSGVSAVAMLMALAVWLYKLDNYIKPDHFDAIARLLIVVATTWFFFFFLEWVYALYTLDSPEIALRELQAFQWPYAPLFAIFVILSFVIPVPIWLFKRFRRSAKIMFFTTILVNIGMWLERFLIIIPGLVRRTHMTFDWGTYHPSLVEILIVVETFAFVALGMLLFAKVLPLIPLFDVKEGMVFRHLIKVGRKTVPASIREGLPHHYYEKNH</sequence>
<feature type="transmembrane region" description="Helical" evidence="7">
    <location>
        <begin position="288"/>
        <end position="310"/>
    </location>
</feature>
<evidence type="ECO:0000256" key="2">
    <source>
        <dbReference type="ARBA" id="ARBA00008929"/>
    </source>
</evidence>
<feature type="transmembrane region" description="Helical" evidence="7">
    <location>
        <begin position="102"/>
        <end position="121"/>
    </location>
</feature>
<feature type="transmembrane region" description="Helical" evidence="7">
    <location>
        <begin position="364"/>
        <end position="386"/>
    </location>
</feature>
<evidence type="ECO:0000256" key="4">
    <source>
        <dbReference type="ARBA" id="ARBA00022692"/>
    </source>
</evidence>
<dbReference type="PANTHER" id="PTHR43044:SF2">
    <property type="entry name" value="POLYSULPHIDE REDUCTASE NRFD"/>
    <property type="match status" value="1"/>
</dbReference>
<organism evidence="8">
    <name type="scientific">marine metagenome</name>
    <dbReference type="NCBI Taxonomy" id="408172"/>
    <lineage>
        <taxon>unclassified sequences</taxon>
        <taxon>metagenomes</taxon>
        <taxon>ecological metagenomes</taxon>
    </lineage>
</organism>
<feature type="transmembrane region" description="Helical" evidence="7">
    <location>
        <begin position="62"/>
        <end position="90"/>
    </location>
</feature>
<keyword evidence="4 7" id="KW-0812">Transmembrane</keyword>
<feature type="transmembrane region" description="Helical" evidence="7">
    <location>
        <begin position="26"/>
        <end position="50"/>
    </location>
</feature>
<feature type="transmembrane region" description="Helical" evidence="7">
    <location>
        <begin position="250"/>
        <end position="276"/>
    </location>
</feature>
<keyword evidence="5 7" id="KW-1133">Transmembrane helix</keyword>
<comment type="similarity">
    <text evidence="2">Belongs to the NrfD family.</text>
</comment>
<name>A0A381VEB7_9ZZZZ</name>
<feature type="transmembrane region" description="Helical" evidence="7">
    <location>
        <begin position="156"/>
        <end position="178"/>
    </location>
</feature>
<dbReference type="InterPro" id="IPR005614">
    <property type="entry name" value="NrfD-like"/>
</dbReference>
<proteinExistence type="inferred from homology"/>
<feature type="transmembrane region" description="Helical" evidence="7">
    <location>
        <begin position="330"/>
        <end position="352"/>
    </location>
</feature>
<keyword evidence="6 7" id="KW-0472">Membrane</keyword>
<evidence type="ECO:0000256" key="6">
    <source>
        <dbReference type="ARBA" id="ARBA00023136"/>
    </source>
</evidence>
<feature type="transmembrane region" description="Helical" evidence="7">
    <location>
        <begin position="209"/>
        <end position="230"/>
    </location>
</feature>
<dbReference type="Pfam" id="PF03916">
    <property type="entry name" value="NrfD"/>
    <property type="match status" value="1"/>
</dbReference>
<dbReference type="AlphaFoldDB" id="A0A381VEB7"/>
<evidence type="ECO:0008006" key="9">
    <source>
        <dbReference type="Google" id="ProtNLM"/>
    </source>
</evidence>
<accession>A0A381VEB7</accession>
<evidence type="ECO:0000256" key="1">
    <source>
        <dbReference type="ARBA" id="ARBA00004651"/>
    </source>
</evidence>
<dbReference type="EMBL" id="UINC01008443">
    <property type="protein sequence ID" value="SVA37997.1"/>
    <property type="molecule type" value="Genomic_DNA"/>
</dbReference>
<evidence type="ECO:0000313" key="8">
    <source>
        <dbReference type="EMBL" id="SVA37997.1"/>
    </source>
</evidence>
<dbReference type="PANTHER" id="PTHR43044">
    <property type="match status" value="1"/>
</dbReference>
<evidence type="ECO:0000256" key="5">
    <source>
        <dbReference type="ARBA" id="ARBA00022989"/>
    </source>
</evidence>
<evidence type="ECO:0000256" key="3">
    <source>
        <dbReference type="ARBA" id="ARBA00022475"/>
    </source>
</evidence>
<reference evidence="8" key="1">
    <citation type="submission" date="2018-05" db="EMBL/GenBank/DDBJ databases">
        <authorList>
            <person name="Lanie J.A."/>
            <person name="Ng W.-L."/>
            <person name="Kazmierczak K.M."/>
            <person name="Andrzejewski T.M."/>
            <person name="Davidsen T.M."/>
            <person name="Wayne K.J."/>
            <person name="Tettelin H."/>
            <person name="Glass J.I."/>
            <person name="Rusch D."/>
            <person name="Podicherti R."/>
            <person name="Tsui H.-C.T."/>
            <person name="Winkler M.E."/>
        </authorList>
    </citation>
    <scope>NUCLEOTIDE SEQUENCE</scope>
</reference>
<feature type="transmembrane region" description="Helical" evidence="7">
    <location>
        <begin position="406"/>
        <end position="433"/>
    </location>
</feature>
<gene>
    <name evidence="8" type="ORF">METZ01_LOCUS90851</name>
</gene>
<protein>
    <recommendedName>
        <fullName evidence="9">Molybdopterin oxidoreductase</fullName>
    </recommendedName>
</protein>
<comment type="subcellular location">
    <subcellularLocation>
        <location evidence="1">Cell membrane</location>
        <topology evidence="1">Multi-pass membrane protein</topology>
    </subcellularLocation>
</comment>
<keyword evidence="3" id="KW-1003">Cell membrane</keyword>